<gene>
    <name evidence="1" type="ORF">LPJ64_003190</name>
</gene>
<comment type="caution">
    <text evidence="1">The sequence shown here is derived from an EMBL/GenBank/DDBJ whole genome shotgun (WGS) entry which is preliminary data.</text>
</comment>
<dbReference type="AlphaFoldDB" id="A0A9W7XKP5"/>
<proteinExistence type="predicted"/>
<protein>
    <submittedName>
        <fullName evidence="1">Uncharacterized protein</fullName>
    </submittedName>
</protein>
<organism evidence="1 2">
    <name type="scientific">Coemansia asiatica</name>
    <dbReference type="NCBI Taxonomy" id="1052880"/>
    <lineage>
        <taxon>Eukaryota</taxon>
        <taxon>Fungi</taxon>
        <taxon>Fungi incertae sedis</taxon>
        <taxon>Zoopagomycota</taxon>
        <taxon>Kickxellomycotina</taxon>
        <taxon>Kickxellomycetes</taxon>
        <taxon>Kickxellales</taxon>
        <taxon>Kickxellaceae</taxon>
        <taxon>Coemansia</taxon>
    </lineage>
</organism>
<accession>A0A9W7XKP5</accession>
<reference evidence="1" key="1">
    <citation type="submission" date="2022-07" db="EMBL/GenBank/DDBJ databases">
        <title>Phylogenomic reconstructions and comparative analyses of Kickxellomycotina fungi.</title>
        <authorList>
            <person name="Reynolds N.K."/>
            <person name="Stajich J.E."/>
            <person name="Barry K."/>
            <person name="Grigoriev I.V."/>
            <person name="Crous P."/>
            <person name="Smith M.E."/>
        </authorList>
    </citation>
    <scope>NUCLEOTIDE SEQUENCE</scope>
    <source>
        <strain evidence="1">NBRC 105413</strain>
    </source>
</reference>
<name>A0A9W7XKP5_9FUNG</name>
<sequence length="169" mass="18415">MGFCCSKPIVDDEDNEHAALLHEVADEAAALPASDRFANMDPEEAARVREEERLKIIEQETTEFDYMHGHASMFNGSGGSRDYADILRRFNQQIKLPMVTLTGPVEEARRGSNGLDVFGILADAHISAADIRLIDQTINSVLDAISEVCIAQPGECVVPLSVDGDEDGI</sequence>
<evidence type="ECO:0000313" key="1">
    <source>
        <dbReference type="EMBL" id="KAJ1645186.1"/>
    </source>
</evidence>
<dbReference type="EMBL" id="JANBOH010000119">
    <property type="protein sequence ID" value="KAJ1645186.1"/>
    <property type="molecule type" value="Genomic_DNA"/>
</dbReference>
<dbReference type="Proteomes" id="UP001145021">
    <property type="component" value="Unassembled WGS sequence"/>
</dbReference>
<evidence type="ECO:0000313" key="2">
    <source>
        <dbReference type="Proteomes" id="UP001145021"/>
    </source>
</evidence>
<keyword evidence="2" id="KW-1185">Reference proteome</keyword>